<evidence type="ECO:0000256" key="1">
    <source>
        <dbReference type="SAM" id="Phobius"/>
    </source>
</evidence>
<sequence length="715" mass="82067">MKLKIDKIVLVLISLSLLVGIYTVYQRVEIEKQYKTAEIILDYSEMKKFADSSEEDLDWWLREFKKYGAESVAVPEETVKLLIESGKPLRAEIVSEMIKNYNWQNDYNEQISVMVDEGVIKNNDVLITTRDESLFDYLNSGLTERYDNEFFDTYHMNDDYYIVLKGTNDDIYYSDIQKVWDLEGKGVYESKIVADSRLLNIGIGYDEEKINLIKDSGLDVILRPINFPTYNEKLTDVYISANEKYDLKPRIYLLGSKEVLGYPENEQSLLDYVKENNIAIALIENSTQREHLDGKGLNKLVEKSGYSAMRVFTMWDYIRERNKYYNYEGAEEIENTMFRAITERNIRAIYFKPFFEEQKSAKYLTDAEEYERTFSSLESRLSEHNIKLGKAESMKEFHVGSKRLSVLAFGITLAAVLLFIKMFNIKDSRASYLYLFAVPAAFIPLVARGIAEKGFAFAAAVIFSGLGIYFYIIQIKKIYVDTKKYSFINIISYSTLILTGAVIISLAGAIFLDAMLADVKYFLEMDIFRGVKFAQILPFGIFLVMFIIYFMNKEEDESVKSVVKTTARFLNKEVKIYYGIIVGIIGAAAYIYISRTGHETNVQPSSIEMISRNFMEYVLLARPRTKEFLIAFPAIFAAVYAAGKKSEFFTGIFMLAAAMGTSSIVNTFSHLRTPIYLSLARTVIALGFGIVVGVIAVIIMDVLHKIYLRLQERFK</sequence>
<reference evidence="2" key="1">
    <citation type="submission" date="2020-07" db="EMBL/GenBank/DDBJ databases">
        <title>Genomic analysis of a strain of Sedimentibacter Hydroxybenzoicus DSM7310.</title>
        <authorList>
            <person name="Ma S."/>
        </authorList>
    </citation>
    <scope>NUCLEOTIDE SEQUENCE</scope>
    <source>
        <strain evidence="2">DSM 7310</strain>
    </source>
</reference>
<accession>A0A974BLT7</accession>
<evidence type="ECO:0000313" key="2">
    <source>
        <dbReference type="EMBL" id="NYB75206.1"/>
    </source>
</evidence>
<feature type="transmembrane region" description="Helical" evidence="1">
    <location>
        <begin position="404"/>
        <end position="420"/>
    </location>
</feature>
<keyword evidence="3" id="KW-1185">Reference proteome</keyword>
<keyword evidence="1" id="KW-1133">Transmembrane helix</keyword>
<feature type="transmembrane region" description="Helical" evidence="1">
    <location>
        <begin position="456"/>
        <end position="473"/>
    </location>
</feature>
<name>A0A974BLT7_SEDHY</name>
<protein>
    <submittedName>
        <fullName evidence="2">Uncharacterized protein</fullName>
    </submittedName>
</protein>
<dbReference type="InterPro" id="IPR043748">
    <property type="entry name" value="DUF5693"/>
</dbReference>
<feature type="transmembrane region" description="Helical" evidence="1">
    <location>
        <begin position="648"/>
        <end position="669"/>
    </location>
</feature>
<gene>
    <name evidence="2" type="ORF">HZF24_13740</name>
</gene>
<evidence type="ECO:0000313" key="3">
    <source>
        <dbReference type="Proteomes" id="UP000611629"/>
    </source>
</evidence>
<dbReference type="Pfam" id="PF18949">
    <property type="entry name" value="DUF5693"/>
    <property type="match status" value="1"/>
</dbReference>
<dbReference type="Proteomes" id="UP000611629">
    <property type="component" value="Unassembled WGS sequence"/>
</dbReference>
<comment type="caution">
    <text evidence="2">The sequence shown here is derived from an EMBL/GenBank/DDBJ whole genome shotgun (WGS) entry which is preliminary data.</text>
</comment>
<feature type="transmembrane region" description="Helical" evidence="1">
    <location>
        <begin position="432"/>
        <end position="450"/>
    </location>
</feature>
<keyword evidence="1" id="KW-0812">Transmembrane</keyword>
<feature type="transmembrane region" description="Helical" evidence="1">
    <location>
        <begin position="485"/>
        <end position="512"/>
    </location>
</feature>
<organism evidence="2 3">
    <name type="scientific">Sedimentibacter hydroxybenzoicus DSM 7310</name>
    <dbReference type="NCBI Taxonomy" id="1123245"/>
    <lineage>
        <taxon>Bacteria</taxon>
        <taxon>Bacillati</taxon>
        <taxon>Bacillota</taxon>
        <taxon>Tissierellia</taxon>
        <taxon>Sedimentibacter</taxon>
    </lineage>
</organism>
<keyword evidence="1" id="KW-0472">Membrane</keyword>
<dbReference type="EMBL" id="JACBNQ010000018">
    <property type="protein sequence ID" value="NYB75206.1"/>
    <property type="molecule type" value="Genomic_DNA"/>
</dbReference>
<dbReference type="RefSeq" id="WP_179238912.1">
    <property type="nucleotide sequence ID" value="NZ_JACBNQ010000018.1"/>
</dbReference>
<feature type="transmembrane region" description="Helical" evidence="1">
    <location>
        <begin position="576"/>
        <end position="593"/>
    </location>
</feature>
<feature type="transmembrane region" description="Helical" evidence="1">
    <location>
        <begin position="675"/>
        <end position="703"/>
    </location>
</feature>
<dbReference type="AlphaFoldDB" id="A0A974BLT7"/>
<proteinExistence type="predicted"/>
<feature type="transmembrane region" description="Helical" evidence="1">
    <location>
        <begin position="532"/>
        <end position="551"/>
    </location>
</feature>